<comment type="subcellular location">
    <subcellularLocation>
        <location evidence="1">Membrane</location>
    </subcellularLocation>
</comment>
<keyword evidence="3" id="KW-0472">Membrane</keyword>
<keyword evidence="6" id="KW-1185">Reference proteome</keyword>
<organism evidence="5 6">
    <name type="scientific">Prescottella agglutinans</name>
    <dbReference type="NCBI Taxonomy" id="1644129"/>
    <lineage>
        <taxon>Bacteria</taxon>
        <taxon>Bacillati</taxon>
        <taxon>Actinomycetota</taxon>
        <taxon>Actinomycetes</taxon>
        <taxon>Mycobacteriales</taxon>
        <taxon>Nocardiaceae</taxon>
        <taxon>Prescottella</taxon>
    </lineage>
</organism>
<name>A0ABT6M851_9NOCA</name>
<proteinExistence type="inferred from homology"/>
<dbReference type="InterPro" id="IPR027705">
    <property type="entry name" value="Flotillin_fam"/>
</dbReference>
<evidence type="ECO:0000313" key="6">
    <source>
        <dbReference type="Proteomes" id="UP001160334"/>
    </source>
</evidence>
<evidence type="ECO:0000256" key="2">
    <source>
        <dbReference type="ARBA" id="ARBA00007161"/>
    </source>
</evidence>
<dbReference type="InterPro" id="IPR031905">
    <property type="entry name" value="Flotillin_C"/>
</dbReference>
<protein>
    <submittedName>
        <fullName evidence="5">Flotillin</fullName>
    </submittedName>
</protein>
<evidence type="ECO:0000256" key="3">
    <source>
        <dbReference type="ARBA" id="ARBA00023136"/>
    </source>
</evidence>
<dbReference type="SUPFAM" id="SSF117892">
    <property type="entry name" value="Band 7/SPFH domain"/>
    <property type="match status" value="1"/>
</dbReference>
<comment type="similarity">
    <text evidence="2">Belongs to the band 7/mec-2 family. Flotillin subfamily.</text>
</comment>
<dbReference type="PANTHER" id="PTHR13806:SF46">
    <property type="entry name" value="FLOTILLIN-1-RELATED"/>
    <property type="match status" value="1"/>
</dbReference>
<dbReference type="PANTHER" id="PTHR13806">
    <property type="entry name" value="FLOTILLIN-RELATED"/>
    <property type="match status" value="1"/>
</dbReference>
<gene>
    <name evidence="5" type="ORF">M2280_001693</name>
</gene>
<dbReference type="Gene3D" id="3.30.479.30">
    <property type="entry name" value="Band 7 domain"/>
    <property type="match status" value="1"/>
</dbReference>
<evidence type="ECO:0000256" key="1">
    <source>
        <dbReference type="ARBA" id="ARBA00004370"/>
    </source>
</evidence>
<dbReference type="SMART" id="SM00244">
    <property type="entry name" value="PHB"/>
    <property type="match status" value="1"/>
</dbReference>
<accession>A0ABT6M851</accession>
<evidence type="ECO:0000259" key="4">
    <source>
        <dbReference type="SMART" id="SM00244"/>
    </source>
</evidence>
<dbReference type="EMBL" id="JARXVC010000003">
    <property type="protein sequence ID" value="MDH6280481.1"/>
    <property type="molecule type" value="Genomic_DNA"/>
</dbReference>
<comment type="caution">
    <text evidence="5">The sequence shown here is derived from an EMBL/GenBank/DDBJ whole genome shotgun (WGS) entry which is preliminary data.</text>
</comment>
<evidence type="ECO:0000313" key="5">
    <source>
        <dbReference type="EMBL" id="MDH6280481.1"/>
    </source>
</evidence>
<reference evidence="5 6" key="1">
    <citation type="submission" date="2023-04" db="EMBL/GenBank/DDBJ databases">
        <title>Forest soil microbial communities from Buena Vista Peninsula, Colon Province, Panama.</title>
        <authorList>
            <person name="Bouskill N."/>
        </authorList>
    </citation>
    <scope>NUCLEOTIDE SEQUENCE [LARGE SCALE GENOMIC DNA]</scope>
    <source>
        <strain evidence="5 6">CFH S0262</strain>
    </source>
</reference>
<feature type="domain" description="Band 7" evidence="4">
    <location>
        <begin position="24"/>
        <end position="189"/>
    </location>
</feature>
<dbReference type="InterPro" id="IPR036013">
    <property type="entry name" value="Band_7/SPFH_dom_sf"/>
</dbReference>
<sequence length="528" mass="54672">MVLIVAAVVVALVIFIGLPTLYVRNYIKVPPNEVAVFTGRGKPKVVRGGARFKIPGIERVDIMSLEPFNVSINLQNALSNDGVPVNVEAVGLVRIGSADEAVQTAVQRFLTSDLDELRRQINEILSGSLRGITATMTVEDLNSNRETLARSVVDEAGGDLARIGMEVDVLKIAGISDHNGYLESLGQRRIAEVKRDAAIGTANAERDAQIQSAKARQEGSIAQAEADTAIAAANQARDVELARLRAQTEAENAEADQAGPLAQAKAEKDVVIARQQAEAARVEAGIEVERRRAEQAQAALEADVIAPAEAERRAAIARAEGQRESSILKAEADSEAARRIGAAQAEARTLAAGAVRAEQQAEADGLKARLAAEADGRKVAADALRAEQEAEADGLRARLEAEADGKRKVAEALNAYTPAAAQLLLAPDVLNALVAATEAAAKPVGDIDRISIVGGGSDGVSSSIGSILGISPTVIAGVIETLESSGVDVTGILNSIGRPTPNTVAATAEPKIPVGSAAGNGSAADIAG</sequence>
<dbReference type="RefSeq" id="WP_280759809.1">
    <property type="nucleotide sequence ID" value="NZ_JARXVC010000003.1"/>
</dbReference>
<dbReference type="Pfam" id="PF15975">
    <property type="entry name" value="Flot"/>
    <property type="match status" value="1"/>
</dbReference>
<dbReference type="CDD" id="cd03399">
    <property type="entry name" value="SPFH_flotillin"/>
    <property type="match status" value="1"/>
</dbReference>
<dbReference type="Proteomes" id="UP001160334">
    <property type="component" value="Unassembled WGS sequence"/>
</dbReference>
<dbReference type="InterPro" id="IPR001107">
    <property type="entry name" value="Band_7"/>
</dbReference>
<dbReference type="Pfam" id="PF01145">
    <property type="entry name" value="Band_7"/>
    <property type="match status" value="1"/>
</dbReference>